<keyword evidence="1" id="KW-0812">Transmembrane</keyword>
<evidence type="ECO:0000313" key="3">
    <source>
        <dbReference type="Proteomes" id="UP000664417"/>
    </source>
</evidence>
<accession>A0A8J7QKE2</accession>
<keyword evidence="1" id="KW-0472">Membrane</keyword>
<sequence length="248" mass="28426">MLLGKETVVSQWFGDGRWVPVPSLAVLDGDTTPWPMVLLFVWAAVALTWVTAWLMTRKIRHRRDELTLSLANQSRRLADKSEELSAVCEILNCSLNKPEQAAEFALQRMIRLIPNLSRGGLLVRGPKDRRFRIIAHTGYRDFVFSRLDFTFEEIISQYAEGTEELADGVFLVRCPNLEGTDLPRATFMVALVLEFRGLLRGLLVFDHEIDIGVVGELELERLKRFRIYAGDVLARLRIDQEERRRSLA</sequence>
<dbReference type="AlphaFoldDB" id="A0A8J7QKE2"/>
<keyword evidence="3" id="KW-1185">Reference proteome</keyword>
<dbReference type="EMBL" id="JAFREP010000014">
    <property type="protein sequence ID" value="MBO1319823.1"/>
    <property type="molecule type" value="Genomic_DNA"/>
</dbReference>
<comment type="caution">
    <text evidence="2">The sequence shown here is derived from an EMBL/GenBank/DDBJ whole genome shotgun (WGS) entry which is preliminary data.</text>
</comment>
<dbReference type="RefSeq" id="WP_207859727.1">
    <property type="nucleotide sequence ID" value="NZ_JAFREP010000014.1"/>
</dbReference>
<dbReference type="Proteomes" id="UP000664417">
    <property type="component" value="Unassembled WGS sequence"/>
</dbReference>
<gene>
    <name evidence="2" type="ORF">J3U88_15210</name>
</gene>
<proteinExistence type="predicted"/>
<evidence type="ECO:0000313" key="2">
    <source>
        <dbReference type="EMBL" id="MBO1319823.1"/>
    </source>
</evidence>
<feature type="transmembrane region" description="Helical" evidence="1">
    <location>
        <begin position="34"/>
        <end position="55"/>
    </location>
</feature>
<reference evidence="2" key="1">
    <citation type="submission" date="2021-03" db="EMBL/GenBank/DDBJ databases">
        <authorList>
            <person name="Wang G."/>
        </authorList>
    </citation>
    <scope>NUCLEOTIDE SEQUENCE</scope>
    <source>
        <strain evidence="2">KCTC 12899</strain>
    </source>
</reference>
<evidence type="ECO:0000256" key="1">
    <source>
        <dbReference type="SAM" id="Phobius"/>
    </source>
</evidence>
<organism evidence="2 3">
    <name type="scientific">Acanthopleuribacter pedis</name>
    <dbReference type="NCBI Taxonomy" id="442870"/>
    <lineage>
        <taxon>Bacteria</taxon>
        <taxon>Pseudomonadati</taxon>
        <taxon>Acidobacteriota</taxon>
        <taxon>Holophagae</taxon>
        <taxon>Acanthopleuribacterales</taxon>
        <taxon>Acanthopleuribacteraceae</taxon>
        <taxon>Acanthopleuribacter</taxon>
    </lineage>
</organism>
<protein>
    <submittedName>
        <fullName evidence="2">Uncharacterized protein</fullName>
    </submittedName>
</protein>
<name>A0A8J7QKE2_9BACT</name>
<keyword evidence="1" id="KW-1133">Transmembrane helix</keyword>